<protein>
    <submittedName>
        <fullName evidence="2">Uncharacterized protein</fullName>
    </submittedName>
</protein>
<sequence>MNNEIDAMELNDNSMEGSNMASDDLDLEGATKLGSGCKVDNVIRRTVFKYSFHVEACGFSRGIWVMWGDDVYIDILEVDFKYIHMSYSNVVDKK</sequence>
<gene>
    <name evidence="2" type="ORF">Goarm_020693</name>
</gene>
<dbReference type="EMBL" id="JABFAE010000002">
    <property type="protein sequence ID" value="MBA0824003.1"/>
    <property type="molecule type" value="Genomic_DNA"/>
</dbReference>
<proteinExistence type="predicted"/>
<evidence type="ECO:0000256" key="1">
    <source>
        <dbReference type="SAM" id="MobiDB-lite"/>
    </source>
</evidence>
<dbReference type="Proteomes" id="UP000593575">
    <property type="component" value="Unassembled WGS sequence"/>
</dbReference>
<comment type="caution">
    <text evidence="2">The sequence shown here is derived from an EMBL/GenBank/DDBJ whole genome shotgun (WGS) entry which is preliminary data.</text>
</comment>
<keyword evidence="3" id="KW-1185">Reference proteome</keyword>
<evidence type="ECO:0000313" key="3">
    <source>
        <dbReference type="Proteomes" id="UP000593575"/>
    </source>
</evidence>
<organism evidence="2 3">
    <name type="scientific">Gossypium armourianum</name>
    <dbReference type="NCBI Taxonomy" id="34283"/>
    <lineage>
        <taxon>Eukaryota</taxon>
        <taxon>Viridiplantae</taxon>
        <taxon>Streptophyta</taxon>
        <taxon>Embryophyta</taxon>
        <taxon>Tracheophyta</taxon>
        <taxon>Spermatophyta</taxon>
        <taxon>Magnoliopsida</taxon>
        <taxon>eudicotyledons</taxon>
        <taxon>Gunneridae</taxon>
        <taxon>Pentapetalae</taxon>
        <taxon>rosids</taxon>
        <taxon>malvids</taxon>
        <taxon>Malvales</taxon>
        <taxon>Malvaceae</taxon>
        <taxon>Malvoideae</taxon>
        <taxon>Gossypium</taxon>
    </lineage>
</organism>
<dbReference type="AlphaFoldDB" id="A0A7J9IQ71"/>
<feature type="compositionally biased region" description="Polar residues" evidence="1">
    <location>
        <begin position="11"/>
        <end position="21"/>
    </location>
</feature>
<name>A0A7J9IQ71_9ROSI</name>
<feature type="region of interest" description="Disordered" evidence="1">
    <location>
        <begin position="1"/>
        <end position="23"/>
    </location>
</feature>
<evidence type="ECO:0000313" key="2">
    <source>
        <dbReference type="EMBL" id="MBA0824003.1"/>
    </source>
</evidence>
<accession>A0A7J9IQ71</accession>
<reference evidence="2 3" key="1">
    <citation type="journal article" date="2019" name="Genome Biol. Evol.">
        <title>Insights into the evolution of the New World diploid cottons (Gossypium, subgenus Houzingenia) based on genome sequencing.</title>
        <authorList>
            <person name="Grover C.E."/>
            <person name="Arick M.A. 2nd"/>
            <person name="Thrash A."/>
            <person name="Conover J.L."/>
            <person name="Sanders W.S."/>
            <person name="Peterson D.G."/>
            <person name="Frelichowski J.E."/>
            <person name="Scheffler J.A."/>
            <person name="Scheffler B.E."/>
            <person name="Wendel J.F."/>
        </authorList>
    </citation>
    <scope>NUCLEOTIDE SEQUENCE [LARGE SCALE GENOMIC DNA]</scope>
    <source>
        <strain evidence="2">6</strain>
        <tissue evidence="2">Leaf</tissue>
    </source>
</reference>